<keyword evidence="1" id="KW-0812">Transmembrane</keyword>
<evidence type="ECO:0000313" key="4">
    <source>
        <dbReference type="EMBL" id="CUS20432.1"/>
    </source>
</evidence>
<evidence type="ECO:0000259" key="3">
    <source>
        <dbReference type="Pfam" id="PF13373"/>
    </source>
</evidence>
<evidence type="ECO:0000259" key="2">
    <source>
        <dbReference type="Pfam" id="PF10302"/>
    </source>
</evidence>
<dbReference type="AlphaFoldDB" id="A0A0P1KLF4"/>
<evidence type="ECO:0000313" key="5">
    <source>
        <dbReference type="Proteomes" id="UP000236544"/>
    </source>
</evidence>
<accession>A0A0P1KLF4</accession>
<dbReference type="InterPro" id="IPR019413">
    <property type="entry name" value="Dsc3_ub-like_dom"/>
</dbReference>
<keyword evidence="1" id="KW-1133">Transmembrane helix</keyword>
<reference evidence="5" key="1">
    <citation type="submission" date="2015-10" db="EMBL/GenBank/DDBJ databases">
        <authorList>
            <person name="Devillers H."/>
        </authorList>
    </citation>
    <scope>NUCLEOTIDE SEQUENCE [LARGE SCALE GENOMIC DNA]</scope>
</reference>
<gene>
    <name evidence="4" type="ORF">LAQU0_S01e06458g</name>
</gene>
<keyword evidence="1" id="KW-0472">Membrane</keyword>
<dbReference type="EMBL" id="LN890560">
    <property type="protein sequence ID" value="CUS20432.1"/>
    <property type="molecule type" value="Genomic_DNA"/>
</dbReference>
<feature type="domain" description="DSC E3 ubiquitin ligase complex subunit 3 C-terminal" evidence="3">
    <location>
        <begin position="126"/>
        <end position="246"/>
    </location>
</feature>
<dbReference type="PANTHER" id="PTHR28049:SF1">
    <property type="entry name" value="DSC E3 UBIQUITIN LIGASE COMPLEX SUBUNIT 3"/>
    <property type="match status" value="1"/>
</dbReference>
<dbReference type="GO" id="GO:0044695">
    <property type="term" value="C:Dsc E3 ubiquitin ligase complex"/>
    <property type="evidence" value="ECO:0007669"/>
    <property type="project" value="InterPro"/>
</dbReference>
<evidence type="ECO:0000256" key="1">
    <source>
        <dbReference type="SAM" id="Phobius"/>
    </source>
</evidence>
<dbReference type="InterPro" id="IPR045226">
    <property type="entry name" value="Dsc3"/>
</dbReference>
<sequence>MSGSDLDGSPSQERIVVVRFSDEQMEDLPLNVNNVPLSDVTTSWLRRMCRQLRGRSLGNKKLRFIRSGRFLSASSDLQLQRHFENTNDKFYVHCIVGQELTPQELANEDSLDETQQNTEGTTTQAIGFDRLRAVGFSDEEIELLRQRFRSTYGDLEELSRDSGEGQDIRQLEEHWMETGANDENDQLGAVGIANYKHNKDLLIGLVVGCVLGVFSFLLMKQEGLFNKRQKLAMVGGLLINMGFGAMLGFSRD</sequence>
<organism evidence="4 5">
    <name type="scientific">Lachancea quebecensis</name>
    <dbReference type="NCBI Taxonomy" id="1654605"/>
    <lineage>
        <taxon>Eukaryota</taxon>
        <taxon>Fungi</taxon>
        <taxon>Dikarya</taxon>
        <taxon>Ascomycota</taxon>
        <taxon>Saccharomycotina</taxon>
        <taxon>Saccharomycetes</taxon>
        <taxon>Saccharomycetales</taxon>
        <taxon>Saccharomycetaceae</taxon>
        <taxon>Lachancea</taxon>
    </lineage>
</organism>
<dbReference type="Pfam" id="PF10302">
    <property type="entry name" value="Dsc3_N"/>
    <property type="match status" value="1"/>
</dbReference>
<feature type="transmembrane region" description="Helical" evidence="1">
    <location>
        <begin position="201"/>
        <end position="219"/>
    </location>
</feature>
<dbReference type="GO" id="GO:0005783">
    <property type="term" value="C:endoplasmic reticulum"/>
    <property type="evidence" value="ECO:0007669"/>
    <property type="project" value="TreeGrafter"/>
</dbReference>
<dbReference type="Pfam" id="PF13373">
    <property type="entry name" value="Dsc3_C"/>
    <property type="match status" value="1"/>
</dbReference>
<dbReference type="Proteomes" id="UP000236544">
    <property type="component" value="Unassembled WGS sequence"/>
</dbReference>
<feature type="domain" description="DSC E3 ubiquitin ligase complex subunit 3 ubiquitin-like" evidence="2">
    <location>
        <begin position="15"/>
        <end position="98"/>
    </location>
</feature>
<proteinExistence type="predicted"/>
<feature type="transmembrane region" description="Helical" evidence="1">
    <location>
        <begin position="231"/>
        <end position="249"/>
    </location>
</feature>
<dbReference type="PANTHER" id="PTHR28049">
    <property type="entry name" value="TRANSMEMBRANE PROTEIN YOR223W"/>
    <property type="match status" value="1"/>
</dbReference>
<dbReference type="InterPro" id="IPR025390">
    <property type="entry name" value="Dsc3_C"/>
</dbReference>
<keyword evidence="5" id="KW-1185">Reference proteome</keyword>
<protein>
    <submittedName>
        <fullName evidence="4">LAQU0S01e06458g1_1</fullName>
    </submittedName>
</protein>
<dbReference type="OrthoDB" id="2556122at2759"/>
<name>A0A0P1KLF4_9SACH</name>